<reference evidence="2 3" key="1">
    <citation type="journal article" date="2012" name="Genome Biol.">
        <title>Genome and low-iron response of an oceanic diatom adapted to chronic iron limitation.</title>
        <authorList>
            <person name="Lommer M."/>
            <person name="Specht M."/>
            <person name="Roy A.S."/>
            <person name="Kraemer L."/>
            <person name="Andreson R."/>
            <person name="Gutowska M.A."/>
            <person name="Wolf J."/>
            <person name="Bergner S.V."/>
            <person name="Schilhabel M.B."/>
            <person name="Klostermeier U.C."/>
            <person name="Beiko R.G."/>
            <person name="Rosenstiel P."/>
            <person name="Hippler M."/>
            <person name="Laroche J."/>
        </authorList>
    </citation>
    <scope>NUCLEOTIDE SEQUENCE [LARGE SCALE GENOMIC DNA]</scope>
    <source>
        <strain evidence="2 3">CCMP1005</strain>
    </source>
</reference>
<dbReference type="AlphaFoldDB" id="K0RWC1"/>
<comment type="caution">
    <text evidence="2">The sequence shown here is derived from an EMBL/GenBank/DDBJ whole genome shotgun (WGS) entry which is preliminary data.</text>
</comment>
<dbReference type="Proteomes" id="UP000266841">
    <property type="component" value="Unassembled WGS sequence"/>
</dbReference>
<feature type="compositionally biased region" description="Basic and acidic residues" evidence="1">
    <location>
        <begin position="40"/>
        <end position="86"/>
    </location>
</feature>
<evidence type="ECO:0000256" key="1">
    <source>
        <dbReference type="SAM" id="MobiDB-lite"/>
    </source>
</evidence>
<accession>K0RWC1</accession>
<evidence type="ECO:0000313" key="2">
    <source>
        <dbReference type="EMBL" id="EJK53131.1"/>
    </source>
</evidence>
<protein>
    <submittedName>
        <fullName evidence="2">Uncharacterized protein</fullName>
    </submittedName>
</protein>
<feature type="region of interest" description="Disordered" evidence="1">
    <location>
        <begin position="39"/>
        <end position="106"/>
    </location>
</feature>
<dbReference type="EMBL" id="AGNL01038434">
    <property type="protein sequence ID" value="EJK53131.1"/>
    <property type="molecule type" value="Genomic_DNA"/>
</dbReference>
<evidence type="ECO:0000313" key="3">
    <source>
        <dbReference type="Proteomes" id="UP000266841"/>
    </source>
</evidence>
<sequence length="190" mass="19984">MASLGHNRTWFQGVPCVYVSSDSPAEARLADALAYLVRSSADRSRRSDEDGEGKEETRAPTRSRSGRDSRPSLKRKFLDDARRERATTNGSSDRVPLGPTERAAMDRPDLRFDAVLEGAGRIAGAPAGPLGGPLPRLSDHALLLRAVRCISDDGGGDGDGASARAAVEASRGMAGLCSSRPSDPVARAVG</sequence>
<keyword evidence="3" id="KW-1185">Reference proteome</keyword>
<name>K0RWC1_THAOC</name>
<proteinExistence type="predicted"/>
<gene>
    <name evidence="2" type="ORF">THAOC_27490</name>
</gene>
<organism evidence="2 3">
    <name type="scientific">Thalassiosira oceanica</name>
    <name type="common">Marine diatom</name>
    <dbReference type="NCBI Taxonomy" id="159749"/>
    <lineage>
        <taxon>Eukaryota</taxon>
        <taxon>Sar</taxon>
        <taxon>Stramenopiles</taxon>
        <taxon>Ochrophyta</taxon>
        <taxon>Bacillariophyta</taxon>
        <taxon>Coscinodiscophyceae</taxon>
        <taxon>Thalassiosirophycidae</taxon>
        <taxon>Thalassiosirales</taxon>
        <taxon>Thalassiosiraceae</taxon>
        <taxon>Thalassiosira</taxon>
    </lineage>
</organism>
<feature type="non-terminal residue" evidence="2">
    <location>
        <position position="190"/>
    </location>
</feature>